<feature type="transmembrane region" description="Helical" evidence="1">
    <location>
        <begin position="205"/>
        <end position="232"/>
    </location>
</feature>
<evidence type="ECO:0000313" key="3">
    <source>
        <dbReference type="Proteomes" id="UP000618733"/>
    </source>
</evidence>
<feature type="transmembrane region" description="Helical" evidence="1">
    <location>
        <begin position="299"/>
        <end position="324"/>
    </location>
</feature>
<sequence>MGIYRDLGRNPGVFRVLFSQLMARFPFGMLSIILLLHIQLAYGAYAYAGIVLATQSIGQAISGPLSSRLMGRLGMRPVLATTSLVCAVLLVVIAFVHLPLVITAGIAFLIGLTTPPITPAVRTIYPSLVPGSQLSALFSLDAAAQEIIWVLGPVVAVFVSSQFGTATGLCVAAAFMVAGGAWFILSPSISKVIIPKSRRGLGAVLRYPTVIISTVVGFFFVAAFAAIEAGIVAAFSGGGSGGHSGHGSMESGVVLAVFAGGSLVGGLVFGHRELRPWSLLVRIAIVLVGTSLALVSQNIWWLCAVLFLGGLGTAPAFAAVSSIVSSTVKFSETAEAYGWVGTGQLVGVAAGSAVAGVAIDHFGPTGAILASTILLVICAFCAAVTIKQLPDLKGRAIEPPPETGTLAIPLP</sequence>
<protein>
    <submittedName>
        <fullName evidence="2">MFS transporter</fullName>
    </submittedName>
</protein>
<dbReference type="PANTHER" id="PTHR23542:SF1">
    <property type="entry name" value="MAJOR FACILITATOR SUPERFAMILY (MFS) PROFILE DOMAIN-CONTAINING PROTEIN"/>
    <property type="match status" value="1"/>
</dbReference>
<organism evidence="2 3">
    <name type="scientific">Leucobacter edaphi</name>
    <dbReference type="NCBI Taxonomy" id="2796472"/>
    <lineage>
        <taxon>Bacteria</taxon>
        <taxon>Bacillati</taxon>
        <taxon>Actinomycetota</taxon>
        <taxon>Actinomycetes</taxon>
        <taxon>Micrococcales</taxon>
        <taxon>Microbacteriaceae</taxon>
        <taxon>Leucobacter</taxon>
    </lineage>
</organism>
<keyword evidence="1" id="KW-0472">Membrane</keyword>
<keyword evidence="3" id="KW-1185">Reference proteome</keyword>
<dbReference type="Proteomes" id="UP000618733">
    <property type="component" value="Unassembled WGS sequence"/>
</dbReference>
<comment type="caution">
    <text evidence="2">The sequence shown here is derived from an EMBL/GenBank/DDBJ whole genome shotgun (WGS) entry which is preliminary data.</text>
</comment>
<dbReference type="InterPro" id="IPR036259">
    <property type="entry name" value="MFS_trans_sf"/>
</dbReference>
<keyword evidence="1" id="KW-0812">Transmembrane</keyword>
<evidence type="ECO:0000313" key="2">
    <source>
        <dbReference type="EMBL" id="MBK0422483.1"/>
    </source>
</evidence>
<dbReference type="EMBL" id="JAEHOI010000011">
    <property type="protein sequence ID" value="MBK0422483.1"/>
    <property type="molecule type" value="Genomic_DNA"/>
</dbReference>
<feature type="transmembrane region" description="Helical" evidence="1">
    <location>
        <begin position="365"/>
        <end position="386"/>
    </location>
</feature>
<dbReference type="Gene3D" id="1.20.1250.20">
    <property type="entry name" value="MFS general substrate transporter like domains"/>
    <property type="match status" value="1"/>
</dbReference>
<accession>A0A934QDH8</accession>
<feature type="transmembrane region" description="Helical" evidence="1">
    <location>
        <begin position="21"/>
        <end position="38"/>
    </location>
</feature>
<feature type="transmembrane region" description="Helical" evidence="1">
    <location>
        <begin position="165"/>
        <end position="185"/>
    </location>
</feature>
<proteinExistence type="predicted"/>
<dbReference type="GO" id="GO:0022857">
    <property type="term" value="F:transmembrane transporter activity"/>
    <property type="evidence" value="ECO:0007669"/>
    <property type="project" value="InterPro"/>
</dbReference>
<dbReference type="AlphaFoldDB" id="A0A934QDH8"/>
<feature type="transmembrane region" description="Helical" evidence="1">
    <location>
        <begin position="44"/>
        <end position="65"/>
    </location>
</feature>
<dbReference type="Pfam" id="PF07690">
    <property type="entry name" value="MFS_1"/>
    <property type="match status" value="1"/>
</dbReference>
<dbReference type="PANTHER" id="PTHR23542">
    <property type="match status" value="1"/>
</dbReference>
<gene>
    <name evidence="2" type="ORF">JD292_10410</name>
</gene>
<name>A0A934QDH8_9MICO</name>
<reference evidence="2" key="1">
    <citation type="submission" date="2020-12" db="EMBL/GenBank/DDBJ databases">
        <title>Leucobacter sp. CAS2, isolated from Chromium sludge.</title>
        <authorList>
            <person name="Xu Z."/>
        </authorList>
    </citation>
    <scope>NUCLEOTIDE SEQUENCE</scope>
    <source>
        <strain evidence="2">CSA2</strain>
    </source>
</reference>
<evidence type="ECO:0000256" key="1">
    <source>
        <dbReference type="SAM" id="Phobius"/>
    </source>
</evidence>
<feature type="transmembrane region" description="Helical" evidence="1">
    <location>
        <begin position="277"/>
        <end position="293"/>
    </location>
</feature>
<feature type="transmembrane region" description="Helical" evidence="1">
    <location>
        <begin position="336"/>
        <end position="359"/>
    </location>
</feature>
<feature type="transmembrane region" description="Helical" evidence="1">
    <location>
        <begin position="252"/>
        <end position="270"/>
    </location>
</feature>
<dbReference type="InterPro" id="IPR011701">
    <property type="entry name" value="MFS"/>
</dbReference>
<dbReference type="RefSeq" id="WP_200132689.1">
    <property type="nucleotide sequence ID" value="NZ_JAEHOI010000011.1"/>
</dbReference>
<dbReference type="SUPFAM" id="SSF103473">
    <property type="entry name" value="MFS general substrate transporter"/>
    <property type="match status" value="1"/>
</dbReference>
<keyword evidence="1" id="KW-1133">Transmembrane helix</keyword>